<organism evidence="2 3">
    <name type="scientific">Aminomonas paucivorans DSM 12260</name>
    <dbReference type="NCBI Taxonomy" id="584708"/>
    <lineage>
        <taxon>Bacteria</taxon>
        <taxon>Thermotogati</taxon>
        <taxon>Synergistota</taxon>
        <taxon>Synergistia</taxon>
        <taxon>Synergistales</taxon>
        <taxon>Synergistaceae</taxon>
        <taxon>Aminomonas</taxon>
    </lineage>
</organism>
<dbReference type="GO" id="GO:0016887">
    <property type="term" value="F:ATP hydrolysis activity"/>
    <property type="evidence" value="ECO:0007669"/>
    <property type="project" value="InterPro"/>
</dbReference>
<dbReference type="InterPro" id="IPR003593">
    <property type="entry name" value="AAA+_ATPase"/>
</dbReference>
<dbReference type="EMBL" id="CM001022">
    <property type="protein sequence ID" value="EFQ23514.1"/>
    <property type="molecule type" value="Genomic_DNA"/>
</dbReference>
<dbReference type="Gene3D" id="3.40.50.300">
    <property type="entry name" value="P-loop containing nucleotide triphosphate hydrolases"/>
    <property type="match status" value="2"/>
</dbReference>
<dbReference type="Proteomes" id="UP000005096">
    <property type="component" value="Chromosome"/>
</dbReference>
<dbReference type="PANTHER" id="PTHR43581:SF2">
    <property type="entry name" value="EXCINUCLEASE ATPASE SUBUNIT"/>
    <property type="match status" value="1"/>
</dbReference>
<feature type="domain" description="AAA+ ATPase" evidence="1">
    <location>
        <begin position="29"/>
        <end position="355"/>
    </location>
</feature>
<dbReference type="GO" id="GO:0005524">
    <property type="term" value="F:ATP binding"/>
    <property type="evidence" value="ECO:0007669"/>
    <property type="project" value="InterPro"/>
</dbReference>
<dbReference type="PaxDb" id="584708-Apau_1087"/>
<dbReference type="SUPFAM" id="SSF52540">
    <property type="entry name" value="P-loop containing nucleoside triphosphate hydrolases"/>
    <property type="match status" value="1"/>
</dbReference>
<evidence type="ECO:0000313" key="2">
    <source>
        <dbReference type="EMBL" id="EFQ23514.1"/>
    </source>
</evidence>
<dbReference type="InterPro" id="IPR051396">
    <property type="entry name" value="Bact_Antivir_Def_Nuclease"/>
</dbReference>
<dbReference type="InterPro" id="IPR027417">
    <property type="entry name" value="P-loop_NTPase"/>
</dbReference>
<keyword evidence="3" id="KW-1185">Reference proteome</keyword>
<dbReference type="GO" id="GO:0006302">
    <property type="term" value="P:double-strand break repair"/>
    <property type="evidence" value="ECO:0007669"/>
    <property type="project" value="InterPro"/>
</dbReference>
<dbReference type="SMART" id="SM00382">
    <property type="entry name" value="AAA"/>
    <property type="match status" value="1"/>
</dbReference>
<evidence type="ECO:0000313" key="3">
    <source>
        <dbReference type="Proteomes" id="UP000005096"/>
    </source>
</evidence>
<name>E3CXE8_9BACT</name>
<protein>
    <submittedName>
        <fullName evidence="2">AAA ATPase</fullName>
    </submittedName>
</protein>
<dbReference type="OrthoDB" id="308933at2"/>
<dbReference type="Pfam" id="PF13476">
    <property type="entry name" value="AAA_23"/>
    <property type="match status" value="1"/>
</dbReference>
<gene>
    <name evidence="2" type="ORF">Apau_1087</name>
</gene>
<dbReference type="InterPro" id="IPR003959">
    <property type="entry name" value="ATPase_AAA_core"/>
</dbReference>
<dbReference type="RefSeq" id="WP_006300709.1">
    <property type="nucleotide sequence ID" value="NZ_CM001022.1"/>
</dbReference>
<proteinExistence type="predicted"/>
<dbReference type="Pfam" id="PF13304">
    <property type="entry name" value="AAA_21"/>
    <property type="match status" value="1"/>
</dbReference>
<dbReference type="PANTHER" id="PTHR43581">
    <property type="entry name" value="ATP/GTP PHOSPHATASE"/>
    <property type="match status" value="1"/>
</dbReference>
<accession>E3CXE8</accession>
<sequence>MKLLGCSLKNFKGIREKTISFRGDPQGDPRPLTAFLGENGTGKTTVLQAIALVLSLATRKGRILRVEDFPWHGFLPERLSSLGPTEVELDVAFGEDEVRAVRELYELTRGRPGLTREEIPGSHEEVRLVFREGKLESPQGPDGLAQFLGRYYIQVMQKQDPELRNFYRRVGGVFWFDQFRNLVTRSGGEWGAAEPGGWSAGVERLREYLVVWWSYHVSSFPHGVDYIPDLEKAFQNVFPDVEFAGVQPRNVDSGGGIKDSLFLLRKKQRVYDIAEMSSGEQGVFPILYEFVRLRIAKSIVLVDELEMHLHPFQQQVLLAALSRLGEDCQFVLTTHSPYLEEVIPDSCEVRFGGES</sequence>
<dbReference type="InterPro" id="IPR038729">
    <property type="entry name" value="Rad50/SbcC_AAA"/>
</dbReference>
<dbReference type="eggNOG" id="COG3950">
    <property type="taxonomic scope" value="Bacteria"/>
</dbReference>
<dbReference type="STRING" id="584708.Apau_1087"/>
<evidence type="ECO:0000259" key="1">
    <source>
        <dbReference type="SMART" id="SM00382"/>
    </source>
</evidence>
<reference evidence="2 3" key="1">
    <citation type="journal article" date="2010" name="Stand. Genomic Sci.">
        <title>Non-contiguous finished genome sequence of Aminomonas paucivorans type strain (GLU-3).</title>
        <authorList>
            <person name="Pitluck S."/>
            <person name="Yasawong M."/>
            <person name="Held B."/>
            <person name="Lapidus A."/>
            <person name="Nolan M."/>
            <person name="Copeland A."/>
            <person name="Lucas S."/>
            <person name="Del Rio T.G."/>
            <person name="Tice H."/>
            <person name="Cheng J.F."/>
            <person name="Chertkov O."/>
            <person name="Goodwin L."/>
            <person name="Tapia R."/>
            <person name="Han C."/>
            <person name="Liolios K."/>
            <person name="Ivanova N."/>
            <person name="Mavromatis K."/>
            <person name="Ovchinnikova G."/>
            <person name="Pati A."/>
            <person name="Chen A."/>
            <person name="Palaniappan K."/>
            <person name="Land M."/>
            <person name="Hauser L."/>
            <person name="Chang Y.J."/>
            <person name="Jeffries C.D."/>
            <person name="Pukall R."/>
            <person name="Spring S."/>
            <person name="Rohde M."/>
            <person name="Sikorski J."/>
            <person name="Goker M."/>
            <person name="Woyke T."/>
            <person name="Bristow J."/>
            <person name="Eisen J.A."/>
            <person name="Markowitz V."/>
            <person name="Hugenholtz P."/>
            <person name="Kyrpides N.C."/>
            <person name="Klenk H.P."/>
        </authorList>
    </citation>
    <scope>NUCLEOTIDE SEQUENCE [LARGE SCALE GENOMIC DNA]</scope>
    <source>
        <strain evidence="2 3">DSM 12260</strain>
    </source>
</reference>
<dbReference type="HOGENOM" id="CLU_749641_0_0_0"/>
<dbReference type="AlphaFoldDB" id="E3CXE8"/>